<dbReference type="STRING" id="97481.SAMN05444853_104100"/>
<reference evidence="6" key="1">
    <citation type="submission" date="2016-10" db="EMBL/GenBank/DDBJ databases">
        <authorList>
            <person name="Varghese N."/>
            <person name="Submissions S."/>
        </authorList>
    </citation>
    <scope>NUCLEOTIDE SEQUENCE [LARGE SCALE GENOMIC DNA]</scope>
    <source>
        <strain evidence="6">DSM 24204</strain>
    </source>
</reference>
<dbReference type="Pfam" id="PF02635">
    <property type="entry name" value="DsrE"/>
    <property type="match status" value="1"/>
</dbReference>
<dbReference type="InterPro" id="IPR017463">
    <property type="entry name" value="Sulphur_relay_TusD/DsrE"/>
</dbReference>
<protein>
    <submittedName>
        <fullName evidence="5">tRNA 2-thiouridine synthesizing protein D</fullName>
    </submittedName>
</protein>
<dbReference type="NCBIfam" id="TIGR03012">
    <property type="entry name" value="sulf_tusD_dsrE"/>
    <property type="match status" value="1"/>
</dbReference>
<dbReference type="AlphaFoldDB" id="A0A1H7VFT9"/>
<evidence type="ECO:0000256" key="4">
    <source>
        <dbReference type="ARBA" id="ARBA00022679"/>
    </source>
</evidence>
<evidence type="ECO:0000256" key="2">
    <source>
        <dbReference type="ARBA" id="ARBA00007067"/>
    </source>
</evidence>
<dbReference type="InterPro" id="IPR003787">
    <property type="entry name" value="Sulphur_relay_DsrE/F-like"/>
</dbReference>
<dbReference type="PANTHER" id="PTHR34874">
    <property type="entry name" value="PROTEIN YCHN"/>
    <property type="match status" value="1"/>
</dbReference>
<proteinExistence type="inferred from homology"/>
<dbReference type="GO" id="GO:1990228">
    <property type="term" value="C:sulfurtransferase complex"/>
    <property type="evidence" value="ECO:0007669"/>
    <property type="project" value="TreeGrafter"/>
</dbReference>
<dbReference type="GO" id="GO:0002143">
    <property type="term" value="P:tRNA wobble position uridine thiolation"/>
    <property type="evidence" value="ECO:0007669"/>
    <property type="project" value="TreeGrafter"/>
</dbReference>
<dbReference type="PANTHER" id="PTHR34874:SF3">
    <property type="entry name" value="SULFURTRANSFERASE TUSD"/>
    <property type="match status" value="1"/>
</dbReference>
<gene>
    <name evidence="5" type="ORF">SAMN05444853_104100</name>
</gene>
<dbReference type="GO" id="GO:0016783">
    <property type="term" value="F:sulfurtransferase activity"/>
    <property type="evidence" value="ECO:0007669"/>
    <property type="project" value="InterPro"/>
</dbReference>
<dbReference type="Proteomes" id="UP000198883">
    <property type="component" value="Unassembled WGS sequence"/>
</dbReference>
<dbReference type="FunFam" id="3.40.1260.10:FF:000001">
    <property type="entry name" value="Sulfurtransferase TusD"/>
    <property type="match status" value="1"/>
</dbReference>
<comment type="subcellular location">
    <subcellularLocation>
        <location evidence="1">Cytoplasm</location>
    </subcellularLocation>
</comment>
<evidence type="ECO:0000256" key="3">
    <source>
        <dbReference type="ARBA" id="ARBA00022490"/>
    </source>
</evidence>
<dbReference type="SUPFAM" id="SSF75169">
    <property type="entry name" value="DsrEFH-like"/>
    <property type="match status" value="1"/>
</dbReference>
<sequence>MLHYVIAVKSPVYGSQGSALAFQFVTALIEQGHCVDQIFFFQDGVSNANKFVNPASDEINLVEKWQCLAQSHHLSLHLCIAAAQRRGVVDNQTTPIKEQSSIAEAFILAGLGEFTQAILKADRLVTF</sequence>
<dbReference type="NCBIfam" id="NF001237">
    <property type="entry name" value="PRK00207.1"/>
    <property type="match status" value="1"/>
</dbReference>
<keyword evidence="3" id="KW-0963">Cytoplasm</keyword>
<accession>A0A1H7VFT9</accession>
<dbReference type="GO" id="GO:0097163">
    <property type="term" value="F:sulfur carrier activity"/>
    <property type="evidence" value="ECO:0007669"/>
    <property type="project" value="TreeGrafter"/>
</dbReference>
<name>A0A1H7VFT9_9PAST</name>
<organism evidence="5 6">
    <name type="scientific">Phocoenobacter skyensis</name>
    <dbReference type="NCBI Taxonomy" id="97481"/>
    <lineage>
        <taxon>Bacteria</taxon>
        <taxon>Pseudomonadati</taxon>
        <taxon>Pseudomonadota</taxon>
        <taxon>Gammaproteobacteria</taxon>
        <taxon>Pasteurellales</taxon>
        <taxon>Pasteurellaceae</taxon>
        <taxon>Phocoenobacter</taxon>
    </lineage>
</organism>
<keyword evidence="4" id="KW-0808">Transferase</keyword>
<comment type="similarity">
    <text evidence="2">Belongs to the DsrE/TusD family.</text>
</comment>
<evidence type="ECO:0000313" key="6">
    <source>
        <dbReference type="Proteomes" id="UP000198883"/>
    </source>
</evidence>
<dbReference type="Gene3D" id="3.40.1260.10">
    <property type="entry name" value="DsrEFH-like"/>
    <property type="match status" value="1"/>
</dbReference>
<dbReference type="EMBL" id="FOBN01000004">
    <property type="protein sequence ID" value="SEM07698.1"/>
    <property type="molecule type" value="Genomic_DNA"/>
</dbReference>
<evidence type="ECO:0000256" key="1">
    <source>
        <dbReference type="ARBA" id="ARBA00004496"/>
    </source>
</evidence>
<dbReference type="InterPro" id="IPR027396">
    <property type="entry name" value="DsrEFH-like"/>
</dbReference>
<evidence type="ECO:0000313" key="5">
    <source>
        <dbReference type="EMBL" id="SEM07698.1"/>
    </source>
</evidence>